<dbReference type="EMBL" id="BMCT01000004">
    <property type="protein sequence ID" value="GGF68845.1"/>
    <property type="molecule type" value="Genomic_DNA"/>
</dbReference>
<protein>
    <submittedName>
        <fullName evidence="2">DMSO-membrane protein</fullName>
    </submittedName>
</protein>
<evidence type="ECO:0000313" key="3">
    <source>
        <dbReference type="Proteomes" id="UP000606044"/>
    </source>
</evidence>
<dbReference type="PANTHER" id="PTHR34227:SF1">
    <property type="entry name" value="DIMETHYL SULFOXIDE REDUCTASE CHAPERONE-RELATED"/>
    <property type="match status" value="1"/>
</dbReference>
<keyword evidence="1" id="KW-0143">Chaperone</keyword>
<keyword evidence="3" id="KW-1185">Reference proteome</keyword>
<dbReference type="PANTHER" id="PTHR34227">
    <property type="entry name" value="CHAPERONE PROTEIN YCDY"/>
    <property type="match status" value="1"/>
</dbReference>
<dbReference type="Proteomes" id="UP000606044">
    <property type="component" value="Unassembled WGS sequence"/>
</dbReference>
<evidence type="ECO:0000313" key="2">
    <source>
        <dbReference type="EMBL" id="GGF68845.1"/>
    </source>
</evidence>
<dbReference type="InterPro" id="IPR020945">
    <property type="entry name" value="DMSO/NO3_reduct_chaperone"/>
</dbReference>
<dbReference type="Gene3D" id="1.10.3480.10">
    <property type="entry name" value="TorD-like"/>
    <property type="match status" value="1"/>
</dbReference>
<dbReference type="InterPro" id="IPR036411">
    <property type="entry name" value="TorD-like_sf"/>
</dbReference>
<accession>A0A917FE00</accession>
<dbReference type="Pfam" id="PF02613">
    <property type="entry name" value="Nitrate_red_del"/>
    <property type="match status" value="1"/>
</dbReference>
<reference evidence="2" key="1">
    <citation type="journal article" date="2014" name="Int. J. Syst. Evol. Microbiol.">
        <title>Complete genome sequence of Corynebacterium casei LMG S-19264T (=DSM 44701T), isolated from a smear-ripened cheese.</title>
        <authorList>
            <consortium name="US DOE Joint Genome Institute (JGI-PGF)"/>
            <person name="Walter F."/>
            <person name="Albersmeier A."/>
            <person name="Kalinowski J."/>
            <person name="Ruckert C."/>
        </authorList>
    </citation>
    <scope>NUCLEOTIDE SEQUENCE</scope>
    <source>
        <strain evidence="2">CCM 7897</strain>
    </source>
</reference>
<reference evidence="2" key="2">
    <citation type="submission" date="2020-09" db="EMBL/GenBank/DDBJ databases">
        <authorList>
            <person name="Sun Q."/>
            <person name="Sedlacek I."/>
        </authorList>
    </citation>
    <scope>NUCLEOTIDE SEQUENCE</scope>
    <source>
        <strain evidence="2">CCM 7897</strain>
    </source>
</reference>
<dbReference type="SUPFAM" id="SSF89155">
    <property type="entry name" value="TorD-like"/>
    <property type="match status" value="1"/>
</dbReference>
<name>A0A917FE00_9HYPH</name>
<dbReference type="InterPro" id="IPR050289">
    <property type="entry name" value="TorD/DmsD_chaperones"/>
</dbReference>
<organism evidence="2 3">
    <name type="scientific">Azorhizobium oxalatiphilum</name>
    <dbReference type="NCBI Taxonomy" id="980631"/>
    <lineage>
        <taxon>Bacteria</taxon>
        <taxon>Pseudomonadati</taxon>
        <taxon>Pseudomonadota</taxon>
        <taxon>Alphaproteobacteria</taxon>
        <taxon>Hyphomicrobiales</taxon>
        <taxon>Xanthobacteraceae</taxon>
        <taxon>Azorhizobium</taxon>
    </lineage>
</organism>
<proteinExistence type="predicted"/>
<evidence type="ECO:0000256" key="1">
    <source>
        <dbReference type="ARBA" id="ARBA00023186"/>
    </source>
</evidence>
<sequence>MPKIAHPDLTGGPAARDPSEEAQAMALIANWFSGLLLAPLDAAGIERHRRLQARAFVHTLGVELDCGSAAAALTEALGSGTPEQAEARIAHQYVLLFEGVSGPKSISLYESSYCGEGPGLFNAPFVAMQETLRALDIRVDGPCREPPDHLAVELAALARALLLDRPDEAAGLLGRLRGWAPSVATAVARSPHGGVYAPLFVLLDAFLVSASQPCPIPGPAPLSHQEAPHVHG</sequence>
<dbReference type="RefSeq" id="WP_188580087.1">
    <property type="nucleotide sequence ID" value="NZ_BMCT01000004.1"/>
</dbReference>
<dbReference type="AlphaFoldDB" id="A0A917FE00"/>
<gene>
    <name evidence="2" type="primary">dorB</name>
    <name evidence="2" type="ORF">GCM10007301_30660</name>
</gene>
<comment type="caution">
    <text evidence="2">The sequence shown here is derived from an EMBL/GenBank/DDBJ whole genome shotgun (WGS) entry which is preliminary data.</text>
</comment>